<dbReference type="PRINTS" id="PR00792">
    <property type="entry name" value="PEPSIN"/>
</dbReference>
<evidence type="ECO:0000256" key="5">
    <source>
        <dbReference type="ARBA" id="ARBA00022729"/>
    </source>
</evidence>
<dbReference type="InterPro" id="IPR001461">
    <property type="entry name" value="Aspartic_peptidase_A1"/>
</dbReference>
<evidence type="ECO:0000313" key="16">
    <source>
        <dbReference type="EMBL" id="KAG2614273.1"/>
    </source>
</evidence>
<dbReference type="GO" id="GO:0006508">
    <property type="term" value="P:proteolysis"/>
    <property type="evidence" value="ECO:0007669"/>
    <property type="project" value="UniProtKB-KW"/>
</dbReference>
<evidence type="ECO:0000256" key="3">
    <source>
        <dbReference type="ARBA" id="ARBA00022475"/>
    </source>
</evidence>
<dbReference type="Gene3D" id="2.40.70.10">
    <property type="entry name" value="Acid Proteases"/>
    <property type="match status" value="2"/>
</dbReference>
<protein>
    <recommendedName>
        <fullName evidence="15">Peptidase A1 domain-containing protein</fullName>
    </recommendedName>
</protein>
<evidence type="ECO:0000256" key="12">
    <source>
        <dbReference type="RuleBase" id="RU000454"/>
    </source>
</evidence>
<evidence type="ECO:0000256" key="8">
    <source>
        <dbReference type="ARBA" id="ARBA00023136"/>
    </source>
</evidence>
<keyword evidence="17" id="KW-1185">Reference proteome</keyword>
<keyword evidence="6 12" id="KW-0064">Aspartyl protease</keyword>
<evidence type="ECO:0000256" key="1">
    <source>
        <dbReference type="ARBA" id="ARBA00004193"/>
    </source>
</evidence>
<dbReference type="InterPro" id="IPR001969">
    <property type="entry name" value="Aspartic_peptidase_AS"/>
</dbReference>
<evidence type="ECO:0000256" key="13">
    <source>
        <dbReference type="SAM" id="MobiDB-lite"/>
    </source>
</evidence>
<keyword evidence="4 12" id="KW-0645">Protease</keyword>
<evidence type="ECO:0000256" key="2">
    <source>
        <dbReference type="ARBA" id="ARBA00007447"/>
    </source>
</evidence>
<evidence type="ECO:0000256" key="14">
    <source>
        <dbReference type="SAM" id="Phobius"/>
    </source>
</evidence>
<evidence type="ECO:0000256" key="10">
    <source>
        <dbReference type="ARBA" id="ARBA00023288"/>
    </source>
</evidence>
<dbReference type="EMBL" id="CM029043">
    <property type="protein sequence ID" value="KAG2614273.1"/>
    <property type="molecule type" value="Genomic_DNA"/>
</dbReference>
<dbReference type="FunFam" id="2.40.70.10:FF:000014">
    <property type="entry name" value="Aspartyl protease family protein 1"/>
    <property type="match status" value="1"/>
</dbReference>
<evidence type="ECO:0000256" key="9">
    <source>
        <dbReference type="ARBA" id="ARBA00023180"/>
    </source>
</evidence>
<name>A0A8T0TZD1_PANVG</name>
<keyword evidence="5" id="KW-0732">Signal</keyword>
<evidence type="ECO:0000256" key="6">
    <source>
        <dbReference type="ARBA" id="ARBA00022750"/>
    </source>
</evidence>
<keyword evidence="8 14" id="KW-0472">Membrane</keyword>
<keyword evidence="14" id="KW-1133">Transmembrane helix</keyword>
<comment type="caution">
    <text evidence="16">The sequence shown here is derived from an EMBL/GenBank/DDBJ whole genome shotgun (WGS) entry which is preliminary data.</text>
</comment>
<organism evidence="16 17">
    <name type="scientific">Panicum virgatum</name>
    <name type="common">Blackwell switchgrass</name>
    <dbReference type="NCBI Taxonomy" id="38727"/>
    <lineage>
        <taxon>Eukaryota</taxon>
        <taxon>Viridiplantae</taxon>
        <taxon>Streptophyta</taxon>
        <taxon>Embryophyta</taxon>
        <taxon>Tracheophyta</taxon>
        <taxon>Spermatophyta</taxon>
        <taxon>Magnoliopsida</taxon>
        <taxon>Liliopsida</taxon>
        <taxon>Poales</taxon>
        <taxon>Poaceae</taxon>
        <taxon>PACMAD clade</taxon>
        <taxon>Panicoideae</taxon>
        <taxon>Panicodae</taxon>
        <taxon>Paniceae</taxon>
        <taxon>Panicinae</taxon>
        <taxon>Panicum</taxon>
        <taxon>Panicum sect. Hiantes</taxon>
    </lineage>
</organism>
<feature type="transmembrane region" description="Helical" evidence="14">
    <location>
        <begin position="39"/>
        <end position="64"/>
    </location>
</feature>
<evidence type="ECO:0000256" key="7">
    <source>
        <dbReference type="ARBA" id="ARBA00022801"/>
    </source>
</evidence>
<dbReference type="GO" id="GO:0004190">
    <property type="term" value="F:aspartic-type endopeptidase activity"/>
    <property type="evidence" value="ECO:0007669"/>
    <property type="project" value="UniProtKB-KW"/>
</dbReference>
<feature type="active site" evidence="11">
    <location>
        <position position="154"/>
    </location>
</feature>
<dbReference type="SUPFAM" id="SSF50630">
    <property type="entry name" value="Acid proteases"/>
    <property type="match status" value="1"/>
</dbReference>
<dbReference type="InterPro" id="IPR032861">
    <property type="entry name" value="TAXi_N"/>
</dbReference>
<evidence type="ECO:0000313" key="17">
    <source>
        <dbReference type="Proteomes" id="UP000823388"/>
    </source>
</evidence>
<reference evidence="16" key="1">
    <citation type="submission" date="2020-05" db="EMBL/GenBank/DDBJ databases">
        <title>WGS assembly of Panicum virgatum.</title>
        <authorList>
            <person name="Lovell J.T."/>
            <person name="Jenkins J."/>
            <person name="Shu S."/>
            <person name="Juenger T.E."/>
            <person name="Schmutz J."/>
        </authorList>
    </citation>
    <scope>NUCLEOTIDE SEQUENCE</scope>
    <source>
        <strain evidence="16">AP13</strain>
    </source>
</reference>
<comment type="subcellular location">
    <subcellularLocation>
        <location evidence="1">Cell membrane</location>
        <topology evidence="1">Lipid-anchor</topology>
    </subcellularLocation>
</comment>
<keyword evidence="14" id="KW-0812">Transmembrane</keyword>
<dbReference type="PROSITE" id="PS00141">
    <property type="entry name" value="ASP_PROTEASE"/>
    <property type="match status" value="1"/>
</dbReference>
<evidence type="ECO:0000256" key="4">
    <source>
        <dbReference type="ARBA" id="ARBA00022670"/>
    </source>
</evidence>
<dbReference type="GO" id="GO:0005886">
    <property type="term" value="C:plasma membrane"/>
    <property type="evidence" value="ECO:0007669"/>
    <property type="project" value="UniProtKB-SubCell"/>
</dbReference>
<evidence type="ECO:0000259" key="15">
    <source>
        <dbReference type="PROSITE" id="PS51767"/>
    </source>
</evidence>
<comment type="similarity">
    <text evidence="2 12">Belongs to the peptidase A1 family.</text>
</comment>
<dbReference type="PROSITE" id="PS51257">
    <property type="entry name" value="PROKAR_LIPOPROTEIN"/>
    <property type="match status" value="1"/>
</dbReference>
<dbReference type="InterPro" id="IPR021109">
    <property type="entry name" value="Peptidase_aspartic_dom_sf"/>
</dbReference>
<gene>
    <name evidence="16" type="ORF">PVAP13_4KG379003</name>
</gene>
<feature type="domain" description="Peptidase A1" evidence="15">
    <location>
        <begin position="136"/>
        <end position="491"/>
    </location>
</feature>
<keyword evidence="3" id="KW-1003">Cell membrane</keyword>
<dbReference type="Proteomes" id="UP000823388">
    <property type="component" value="Chromosome 4K"/>
</dbReference>
<dbReference type="PANTHER" id="PTHR13683">
    <property type="entry name" value="ASPARTYL PROTEASES"/>
    <property type="match status" value="1"/>
</dbReference>
<feature type="region of interest" description="Disordered" evidence="13">
    <location>
        <begin position="501"/>
        <end position="540"/>
    </location>
</feature>
<dbReference type="Pfam" id="PF14543">
    <property type="entry name" value="TAXi_N"/>
    <property type="match status" value="1"/>
</dbReference>
<dbReference type="Pfam" id="PF14541">
    <property type="entry name" value="TAXi_C"/>
    <property type="match status" value="1"/>
</dbReference>
<keyword evidence="10" id="KW-0449">Lipoprotein</keyword>
<dbReference type="AlphaFoldDB" id="A0A8T0TZD1"/>
<dbReference type="InterPro" id="IPR032799">
    <property type="entry name" value="TAXi_C"/>
</dbReference>
<evidence type="ECO:0000256" key="11">
    <source>
        <dbReference type="PIRSR" id="PIRSR601461-1"/>
    </source>
</evidence>
<sequence>MPGKLQRSTNLSSLSSSCRLCTSLHLMARSRSNRYRQDLFVAVAVAVAVAACLAVGEAASFVGFDLHHRTSPVVRRWAEARGHHALAAEWPAKGSPEYYSELSRHDRARRGLAGAGDQLLTFGDGNATVQYLGFLYYALVALGTPNATFLVALDTGSDLFWVPCDCKQCAPLPNNGTAEGVPPLREYSPRRSSTSTPVTCESPLCDRPNACGAATNGSCPYGVRYVSANTSSSGVLVQDVLHLTREGPGPGAAAEPLQAPVVFGCGRVQTGAFLDGGGFDGLLGLGMDRVSVPSVLAARGLVASDSFSMCFGDDGVGRINFGDAGSRGQAETPFIPRTTHPTYNVSFTTINVGSESAPVEFAAVMDSGTSLTYLNDPEYTALGTSFNSRIRERRANFSSGSAGRFPFEYCYTLSPDQRELDLPVVSLTAAGGALFPVTDPIIGVSDGASARPIGYCLAVVKNDIPINIVGLNFMTGLKVVFDRERSVLGWQEFDCYKNARVADGPGGSPSPAPAPTKLTPRQNDATSGYPGAAPVPRPPSAGSRGGISLLLPLLLGAAAALV</sequence>
<dbReference type="PROSITE" id="PS51767">
    <property type="entry name" value="PEPTIDASE_A1"/>
    <property type="match status" value="1"/>
</dbReference>
<dbReference type="InterPro" id="IPR033121">
    <property type="entry name" value="PEPTIDASE_A1"/>
</dbReference>
<feature type="active site" evidence="11">
    <location>
        <position position="366"/>
    </location>
</feature>
<dbReference type="PANTHER" id="PTHR13683:SF871">
    <property type="entry name" value="OS06G0717900 PROTEIN"/>
    <property type="match status" value="1"/>
</dbReference>
<proteinExistence type="inferred from homology"/>
<keyword evidence="9" id="KW-0325">Glycoprotein</keyword>
<dbReference type="FunFam" id="2.40.70.10:FF:000012">
    <property type="entry name" value="Aspartyl protease family protein 1"/>
    <property type="match status" value="1"/>
</dbReference>
<accession>A0A8T0TZD1</accession>
<keyword evidence="7 12" id="KW-0378">Hydrolase</keyword>